<protein>
    <submittedName>
        <fullName evidence="1">Uncharacterized protein</fullName>
    </submittedName>
</protein>
<organism evidence="1 2">
    <name type="scientific">Falsochrobactrum ovis</name>
    <dbReference type="NCBI Taxonomy" id="1293442"/>
    <lineage>
        <taxon>Bacteria</taxon>
        <taxon>Pseudomonadati</taxon>
        <taxon>Pseudomonadota</taxon>
        <taxon>Alphaproteobacteria</taxon>
        <taxon>Hyphomicrobiales</taxon>
        <taxon>Brucellaceae</taxon>
        <taxon>Falsochrobactrum</taxon>
    </lineage>
</organism>
<keyword evidence="2" id="KW-1185">Reference proteome</keyword>
<dbReference type="EMBL" id="QLMK01000003">
    <property type="protein sequence ID" value="RAK31028.1"/>
    <property type="molecule type" value="Genomic_DNA"/>
</dbReference>
<dbReference type="AlphaFoldDB" id="A0A364JWK6"/>
<dbReference type="Proteomes" id="UP000249453">
    <property type="component" value="Unassembled WGS sequence"/>
</dbReference>
<proteinExistence type="predicted"/>
<accession>A0A364JWK6</accession>
<name>A0A364JWK6_9HYPH</name>
<reference evidence="1 2" key="1">
    <citation type="submission" date="2018-06" db="EMBL/GenBank/DDBJ databases">
        <title>Genomic Encyclopedia of Type Strains, Phase IV (KMG-IV): sequencing the most valuable type-strain genomes for metagenomic binning, comparative biology and taxonomic classification.</title>
        <authorList>
            <person name="Goeker M."/>
        </authorList>
    </citation>
    <scope>NUCLEOTIDE SEQUENCE [LARGE SCALE GENOMIC DNA]</scope>
    <source>
        <strain evidence="1 2">DSM 26720</strain>
    </source>
</reference>
<evidence type="ECO:0000313" key="2">
    <source>
        <dbReference type="Proteomes" id="UP000249453"/>
    </source>
</evidence>
<gene>
    <name evidence="1" type="ORF">C7374_103165</name>
</gene>
<comment type="caution">
    <text evidence="1">The sequence shown here is derived from an EMBL/GenBank/DDBJ whole genome shotgun (WGS) entry which is preliminary data.</text>
</comment>
<sequence length="48" mass="5504">MDVSKANIDQCGRGSRVAYSRSWHTNWRARTEDAESWEAGVAPMLNHR</sequence>
<evidence type="ECO:0000313" key="1">
    <source>
        <dbReference type="EMBL" id="RAK31028.1"/>
    </source>
</evidence>